<dbReference type="Proteomes" id="UP001162480">
    <property type="component" value="Chromosome 6"/>
</dbReference>
<reference evidence="2" key="1">
    <citation type="submission" date="2023-08" db="EMBL/GenBank/DDBJ databases">
        <authorList>
            <person name="Alioto T."/>
            <person name="Alioto T."/>
            <person name="Gomez Garrido J."/>
        </authorList>
    </citation>
    <scope>NUCLEOTIDE SEQUENCE</scope>
</reference>
<evidence type="ECO:0000313" key="2">
    <source>
        <dbReference type="EMBL" id="CAI9724466.1"/>
    </source>
</evidence>
<accession>A0AA36AZJ4</accession>
<name>A0AA36AZJ4_OCTVU</name>
<dbReference type="AlphaFoldDB" id="A0AA36AZJ4"/>
<protein>
    <submittedName>
        <fullName evidence="2">Uncharacterized protein</fullName>
    </submittedName>
</protein>
<feature type="chain" id="PRO_5041414086" evidence="1">
    <location>
        <begin position="24"/>
        <end position="133"/>
    </location>
</feature>
<gene>
    <name evidence="2" type="ORF">OCTVUL_1B016740</name>
</gene>
<sequence length="133" mass="14366">MVVAVVTAVVAAMLPLLFHKSVEEQALVEQGTASGCNSDCGYDNFIIMVVMCSCEVVFDNCYYDGCGGSYTIDINYDDGYDGGCDDYVSCWTFVIIVVVMILGKTIVISGCGFGGNYNIGYDSVEKIVPKVWL</sequence>
<evidence type="ECO:0000256" key="1">
    <source>
        <dbReference type="SAM" id="SignalP"/>
    </source>
</evidence>
<keyword evidence="3" id="KW-1185">Reference proteome</keyword>
<proteinExistence type="predicted"/>
<dbReference type="EMBL" id="OX597819">
    <property type="protein sequence ID" value="CAI9724466.1"/>
    <property type="molecule type" value="Genomic_DNA"/>
</dbReference>
<feature type="signal peptide" evidence="1">
    <location>
        <begin position="1"/>
        <end position="23"/>
    </location>
</feature>
<evidence type="ECO:0000313" key="3">
    <source>
        <dbReference type="Proteomes" id="UP001162480"/>
    </source>
</evidence>
<organism evidence="2 3">
    <name type="scientific">Octopus vulgaris</name>
    <name type="common">Common octopus</name>
    <dbReference type="NCBI Taxonomy" id="6645"/>
    <lineage>
        <taxon>Eukaryota</taxon>
        <taxon>Metazoa</taxon>
        <taxon>Spiralia</taxon>
        <taxon>Lophotrochozoa</taxon>
        <taxon>Mollusca</taxon>
        <taxon>Cephalopoda</taxon>
        <taxon>Coleoidea</taxon>
        <taxon>Octopodiformes</taxon>
        <taxon>Octopoda</taxon>
        <taxon>Incirrata</taxon>
        <taxon>Octopodidae</taxon>
        <taxon>Octopus</taxon>
    </lineage>
</organism>
<keyword evidence="1" id="KW-0732">Signal</keyword>